<dbReference type="CDD" id="cd14659">
    <property type="entry name" value="Imelysin-like_IPPA"/>
    <property type="match status" value="1"/>
</dbReference>
<dbReference type="RefSeq" id="WP_262994968.1">
    <property type="nucleotide sequence ID" value="NZ_JAOTJC010000011.1"/>
</dbReference>
<reference evidence="6" key="1">
    <citation type="submission" date="2023-07" db="EMBL/GenBank/DDBJ databases">
        <title>Study on multiphase classification of strain Alteromonas salexigens isolated from the Yellow Sea.</title>
        <authorList>
            <person name="Sun L."/>
        </authorList>
    </citation>
    <scope>NUCLEOTIDE SEQUENCE [LARGE SCALE GENOMIC DNA]</scope>
    <source>
        <strain evidence="6">ASW11-19</strain>
    </source>
</reference>
<dbReference type="InterPro" id="IPR018976">
    <property type="entry name" value="Imelysin-like"/>
</dbReference>
<dbReference type="EMBL" id="JAOTJC010000011">
    <property type="protein sequence ID" value="MCU7555361.1"/>
    <property type="molecule type" value="Genomic_DNA"/>
</dbReference>
<gene>
    <name evidence="5" type="ORF">OCL06_12260</name>
</gene>
<proteinExistence type="predicted"/>
<protein>
    <submittedName>
        <fullName evidence="5">Imelysin family protein</fullName>
    </submittedName>
</protein>
<keyword evidence="6" id="KW-1185">Reference proteome</keyword>
<comment type="caution">
    <text evidence="5">The sequence shown here is derived from an EMBL/GenBank/DDBJ whole genome shotgun (WGS) entry which is preliminary data.</text>
</comment>
<dbReference type="Pfam" id="PF09375">
    <property type="entry name" value="Peptidase_M75"/>
    <property type="match status" value="1"/>
</dbReference>
<name>A0ABT2VPX5_9ALTE</name>
<evidence type="ECO:0000256" key="3">
    <source>
        <dbReference type="SAM" id="SignalP"/>
    </source>
</evidence>
<dbReference type="Gene3D" id="1.20.1420.20">
    <property type="entry name" value="M75 peptidase, HXXE motif"/>
    <property type="match status" value="1"/>
</dbReference>
<dbReference type="InterPro" id="IPR038352">
    <property type="entry name" value="Imelysin_sf"/>
</dbReference>
<feature type="chain" id="PRO_5046467881" evidence="3">
    <location>
        <begin position="23"/>
        <end position="407"/>
    </location>
</feature>
<evidence type="ECO:0000313" key="5">
    <source>
        <dbReference type="EMBL" id="MCU7555361.1"/>
    </source>
</evidence>
<accession>A0ABT2VPX5</accession>
<feature type="domain" description="Imelysin-like" evidence="4">
    <location>
        <begin position="58"/>
        <end position="382"/>
    </location>
</feature>
<evidence type="ECO:0000256" key="1">
    <source>
        <dbReference type="ARBA" id="ARBA00004196"/>
    </source>
</evidence>
<sequence>MKKKVALSAISAALILTLSGCGESTSSTTGEQYGQPQTPVNTTFDQTALLVSLVDNAIIPTYKDFLSKAQQLQTSVDTYCAAIGTDTEASSRDDVHQAWRGSMSVWQLAEMMQLGPLSENNNALRNRIYSWPNVSTCAVDQDVVLADTDASYAISDRTATRKGLDALEYTLFSDDLNHTCTAFGTAPEGWNNRTEEARKTARCSYSQLAVDDLIANAETLIAEWEGDNGFGARLKNAGLPDSEYRVALEAVNDVSDSMFYLTEVTKDAKLATPIGILANDCGLSPCPQNVESQYAHHSLQNIIANLKAMRLLFTGGVAAEGETTTGFNDFLVDVGDEETATRMLADLDAAIQFAESLDGSFASIVEDQTEQAETLHNRVKDVTDTLKTDFIQSLALELPATSAGDND</sequence>
<dbReference type="Proteomes" id="UP001209257">
    <property type="component" value="Unassembled WGS sequence"/>
</dbReference>
<organism evidence="5 6">
    <name type="scientific">Alteromonas salexigens</name>
    <dbReference type="NCBI Taxonomy" id="2982530"/>
    <lineage>
        <taxon>Bacteria</taxon>
        <taxon>Pseudomonadati</taxon>
        <taxon>Pseudomonadota</taxon>
        <taxon>Gammaproteobacteria</taxon>
        <taxon>Alteromonadales</taxon>
        <taxon>Alteromonadaceae</taxon>
        <taxon>Alteromonas/Salinimonas group</taxon>
        <taxon>Alteromonas</taxon>
    </lineage>
</organism>
<feature type="signal peptide" evidence="3">
    <location>
        <begin position="1"/>
        <end position="22"/>
    </location>
</feature>
<dbReference type="InterPro" id="IPR034984">
    <property type="entry name" value="Imelysin-like_IPPA"/>
</dbReference>
<dbReference type="PROSITE" id="PS51257">
    <property type="entry name" value="PROKAR_LIPOPROTEIN"/>
    <property type="match status" value="1"/>
</dbReference>
<evidence type="ECO:0000256" key="2">
    <source>
        <dbReference type="ARBA" id="ARBA00022729"/>
    </source>
</evidence>
<evidence type="ECO:0000313" key="6">
    <source>
        <dbReference type="Proteomes" id="UP001209257"/>
    </source>
</evidence>
<evidence type="ECO:0000259" key="4">
    <source>
        <dbReference type="Pfam" id="PF09375"/>
    </source>
</evidence>
<comment type="subcellular location">
    <subcellularLocation>
        <location evidence="1">Cell envelope</location>
    </subcellularLocation>
</comment>
<keyword evidence="2 3" id="KW-0732">Signal</keyword>